<sequence>MADQTQPWAERTVEVPPQAGVGVPPQRDGFRRGVAPVGQSANPRTVPFPVVGQEPTGTGWPGEQAPRRPLSWRLAQLRRGGEWSAAGGLFAFVCWGIWALSGQGDLSGPLLVLVLSLLVAVGLFALSRLIGRMVLERQLGRVRRTARGAHLATAVFLVGLGVAWLQQTEWVVSAWNWISTNT</sequence>
<name>A0AAJ6L4X5_9ACTN</name>
<proteinExistence type="predicted"/>
<dbReference type="RefSeq" id="WP_053652987.1">
    <property type="nucleotide sequence ID" value="NZ_CP130472.1"/>
</dbReference>
<feature type="compositionally biased region" description="Low complexity" evidence="1">
    <location>
        <begin position="14"/>
        <end position="26"/>
    </location>
</feature>
<keyword evidence="2" id="KW-0812">Transmembrane</keyword>
<dbReference type="EMBL" id="CP130472">
    <property type="protein sequence ID" value="WLS48101.1"/>
    <property type="molecule type" value="Genomic_DNA"/>
</dbReference>
<protein>
    <submittedName>
        <fullName evidence="3">Uncharacterized protein</fullName>
    </submittedName>
</protein>
<evidence type="ECO:0000313" key="3">
    <source>
        <dbReference type="EMBL" id="WLS48101.1"/>
    </source>
</evidence>
<feature type="transmembrane region" description="Helical" evidence="2">
    <location>
        <begin position="106"/>
        <end position="127"/>
    </location>
</feature>
<dbReference type="KEGG" id="mprn:Q3V37_13225"/>
<organism evidence="3 4">
    <name type="scientific">Micromonospora profundi</name>
    <dbReference type="NCBI Taxonomy" id="1420889"/>
    <lineage>
        <taxon>Bacteria</taxon>
        <taxon>Bacillati</taxon>
        <taxon>Actinomycetota</taxon>
        <taxon>Actinomycetes</taxon>
        <taxon>Micromonosporales</taxon>
        <taxon>Micromonosporaceae</taxon>
        <taxon>Micromonospora</taxon>
    </lineage>
</organism>
<evidence type="ECO:0000256" key="2">
    <source>
        <dbReference type="SAM" id="Phobius"/>
    </source>
</evidence>
<keyword evidence="2" id="KW-0472">Membrane</keyword>
<dbReference type="Proteomes" id="UP001235874">
    <property type="component" value="Chromosome"/>
</dbReference>
<gene>
    <name evidence="3" type="ORF">Q3V37_13225</name>
</gene>
<keyword evidence="4" id="KW-1185">Reference proteome</keyword>
<feature type="transmembrane region" description="Helical" evidence="2">
    <location>
        <begin position="83"/>
        <end position="100"/>
    </location>
</feature>
<evidence type="ECO:0000256" key="1">
    <source>
        <dbReference type="SAM" id="MobiDB-lite"/>
    </source>
</evidence>
<feature type="transmembrane region" description="Helical" evidence="2">
    <location>
        <begin position="148"/>
        <end position="166"/>
    </location>
</feature>
<reference evidence="3 4" key="1">
    <citation type="submission" date="2023-07" db="EMBL/GenBank/DDBJ databases">
        <title>Micromonospora profundi TRM 95458 converts glycerol to a new osmotic compound.</title>
        <authorList>
            <person name="Lu D."/>
        </authorList>
    </citation>
    <scope>NUCLEOTIDE SEQUENCE [LARGE SCALE GENOMIC DNA]</scope>
    <source>
        <strain evidence="3 4">TRM95458</strain>
    </source>
</reference>
<dbReference type="AlphaFoldDB" id="A0AAJ6L4X5"/>
<accession>A0AAJ6L4X5</accession>
<evidence type="ECO:0000313" key="4">
    <source>
        <dbReference type="Proteomes" id="UP001235874"/>
    </source>
</evidence>
<keyword evidence="2" id="KW-1133">Transmembrane helix</keyword>
<feature type="region of interest" description="Disordered" evidence="1">
    <location>
        <begin position="1"/>
        <end position="38"/>
    </location>
</feature>